<proteinExistence type="predicted"/>
<organism evidence="1">
    <name type="scientific">Arundo donax</name>
    <name type="common">Giant reed</name>
    <name type="synonym">Donax arundinaceus</name>
    <dbReference type="NCBI Taxonomy" id="35708"/>
    <lineage>
        <taxon>Eukaryota</taxon>
        <taxon>Viridiplantae</taxon>
        <taxon>Streptophyta</taxon>
        <taxon>Embryophyta</taxon>
        <taxon>Tracheophyta</taxon>
        <taxon>Spermatophyta</taxon>
        <taxon>Magnoliopsida</taxon>
        <taxon>Liliopsida</taxon>
        <taxon>Poales</taxon>
        <taxon>Poaceae</taxon>
        <taxon>PACMAD clade</taxon>
        <taxon>Arundinoideae</taxon>
        <taxon>Arundineae</taxon>
        <taxon>Arundo</taxon>
    </lineage>
</organism>
<sequence>MSIKLIPVQATKCTHSMDLLSCFQLLDSSCHSFISQATSNYSMLLLQFSLLTNL</sequence>
<dbReference type="AlphaFoldDB" id="A0A0A9HFW6"/>
<reference evidence="1" key="1">
    <citation type="submission" date="2014-09" db="EMBL/GenBank/DDBJ databases">
        <authorList>
            <person name="Magalhaes I.L.F."/>
            <person name="Oliveira U."/>
            <person name="Santos F.R."/>
            <person name="Vidigal T.H.D.A."/>
            <person name="Brescovit A.D."/>
            <person name="Santos A.J."/>
        </authorList>
    </citation>
    <scope>NUCLEOTIDE SEQUENCE</scope>
    <source>
        <tissue evidence="1">Shoot tissue taken approximately 20 cm above the soil surface</tissue>
    </source>
</reference>
<evidence type="ECO:0000313" key="1">
    <source>
        <dbReference type="EMBL" id="JAE34699.1"/>
    </source>
</evidence>
<dbReference type="EMBL" id="GBRH01163197">
    <property type="protein sequence ID" value="JAE34699.1"/>
    <property type="molecule type" value="Transcribed_RNA"/>
</dbReference>
<name>A0A0A9HFW6_ARUDO</name>
<accession>A0A0A9HFW6</accession>
<reference evidence="1" key="2">
    <citation type="journal article" date="2015" name="Data Brief">
        <title>Shoot transcriptome of the giant reed, Arundo donax.</title>
        <authorList>
            <person name="Barrero R.A."/>
            <person name="Guerrero F.D."/>
            <person name="Moolhuijzen P."/>
            <person name="Goolsby J.A."/>
            <person name="Tidwell J."/>
            <person name="Bellgard S.E."/>
            <person name="Bellgard M.I."/>
        </authorList>
    </citation>
    <scope>NUCLEOTIDE SEQUENCE</scope>
    <source>
        <tissue evidence="1">Shoot tissue taken approximately 20 cm above the soil surface</tissue>
    </source>
</reference>
<protein>
    <submittedName>
        <fullName evidence="1">Uncharacterized protein</fullName>
    </submittedName>
</protein>